<comment type="caution">
    <text evidence="2">The sequence shown here is derived from an EMBL/GenBank/DDBJ whole genome shotgun (WGS) entry which is preliminary data.</text>
</comment>
<dbReference type="GO" id="GO:0004519">
    <property type="term" value="F:endonuclease activity"/>
    <property type="evidence" value="ECO:0007669"/>
    <property type="project" value="UniProtKB-KW"/>
</dbReference>
<dbReference type="Pfam" id="PF13392">
    <property type="entry name" value="HNH_3"/>
    <property type="match status" value="1"/>
</dbReference>
<accession>A0ABU7R305</accession>
<feature type="domain" description="HNH nuclease" evidence="1">
    <location>
        <begin position="191"/>
        <end position="235"/>
    </location>
</feature>
<proteinExistence type="predicted"/>
<dbReference type="EMBL" id="JAZGJU010000040">
    <property type="protein sequence ID" value="MEE6129144.1"/>
    <property type="molecule type" value="Genomic_DNA"/>
</dbReference>
<evidence type="ECO:0000259" key="1">
    <source>
        <dbReference type="Pfam" id="PF13392"/>
    </source>
</evidence>
<gene>
    <name evidence="2" type="ORF">V2E39_17215</name>
</gene>
<keyword evidence="2" id="KW-0540">Nuclease</keyword>
<keyword evidence="2" id="KW-0255">Endonuclease</keyword>
<dbReference type="InterPro" id="IPR044925">
    <property type="entry name" value="His-Me_finger_sf"/>
</dbReference>
<evidence type="ECO:0000313" key="2">
    <source>
        <dbReference type="EMBL" id="MEE6129144.1"/>
    </source>
</evidence>
<organism evidence="2 3">
    <name type="scientific">Chryseobacterium arthrosphaerae</name>
    <dbReference type="NCBI Taxonomy" id="651561"/>
    <lineage>
        <taxon>Bacteria</taxon>
        <taxon>Pseudomonadati</taxon>
        <taxon>Bacteroidota</taxon>
        <taxon>Flavobacteriia</taxon>
        <taxon>Flavobacteriales</taxon>
        <taxon>Weeksellaceae</taxon>
        <taxon>Chryseobacterium group</taxon>
        <taxon>Chryseobacterium</taxon>
    </lineage>
</organism>
<dbReference type="SUPFAM" id="SSF54060">
    <property type="entry name" value="His-Me finger endonucleases"/>
    <property type="match status" value="1"/>
</dbReference>
<sequence>MPKIAITPEIETFIIENAQLYSSRKIAEKCNVSRDSVKRVLRRNNITVPVELRNKWRVQAMTGKTTFSPEEDKILIEKYLEIPVKRLAVILKRSSCGVNSRLRQLNLIIPKELAATRKESGMFRKGKIATNKGKKQIEYMSPEAIEKTKASRFQKEHIPHNAKTDWEEVQRKDSSGNKYWMIKIPENRKLVYKHVWLWENKNGKVPKGYNVVFKNKNTLDARLENLECISKAENMLRNTIHRYPEELKVKIRKLSKLKRIIKKKSNE</sequence>
<dbReference type="GO" id="GO:0016787">
    <property type="term" value="F:hydrolase activity"/>
    <property type="evidence" value="ECO:0007669"/>
    <property type="project" value="UniProtKB-KW"/>
</dbReference>
<reference evidence="2 3" key="1">
    <citation type="submission" date="2024-01" db="EMBL/GenBank/DDBJ databases">
        <title>Whole genome of Chryseobacterium arthrosphaerae NNCa 2741.</title>
        <authorList>
            <person name="Boriskina E.V."/>
            <person name="Gordinskaya N.A."/>
            <person name="Kropotov V.S."/>
            <person name="Alekseeva A.E."/>
            <person name="Makhova M.A."/>
            <person name="Kryazhev D.V."/>
            <person name="Shkurkina I.S."/>
        </authorList>
    </citation>
    <scope>NUCLEOTIDE SEQUENCE [LARGE SCALE GENOMIC DNA]</scope>
    <source>
        <strain evidence="2 3">NNCa 2741</strain>
    </source>
</reference>
<protein>
    <submittedName>
        <fullName evidence="2">HNH endonuclease signature motif containing protein</fullName>
        <ecNumber evidence="2">3.1.-.-</ecNumber>
    </submittedName>
</protein>
<dbReference type="InterPro" id="IPR003615">
    <property type="entry name" value="HNH_nuc"/>
</dbReference>
<dbReference type="Proteomes" id="UP001350005">
    <property type="component" value="Unassembled WGS sequence"/>
</dbReference>
<dbReference type="EC" id="3.1.-.-" evidence="2"/>
<name>A0ABU7R305_9FLAO</name>
<dbReference type="Gene3D" id="3.90.75.20">
    <property type="match status" value="1"/>
</dbReference>
<dbReference type="RefSeq" id="WP_330937452.1">
    <property type="nucleotide sequence ID" value="NZ_JAZGJU010000040.1"/>
</dbReference>
<keyword evidence="2" id="KW-0378">Hydrolase</keyword>
<keyword evidence="3" id="KW-1185">Reference proteome</keyword>
<evidence type="ECO:0000313" key="3">
    <source>
        <dbReference type="Proteomes" id="UP001350005"/>
    </source>
</evidence>